<reference evidence="4 5" key="1">
    <citation type="journal article" date="2015" name="Nature">
        <title>rRNA introns, odd ribosomes, and small enigmatic genomes across a large radiation of phyla.</title>
        <authorList>
            <person name="Brown C.T."/>
            <person name="Hug L.A."/>
            <person name="Thomas B.C."/>
            <person name="Sharon I."/>
            <person name="Castelle C.J."/>
            <person name="Singh A."/>
            <person name="Wilkins M.J."/>
            <person name="Williams K.H."/>
            <person name="Banfield J.F."/>
        </authorList>
    </citation>
    <scope>NUCLEOTIDE SEQUENCE [LARGE SCALE GENOMIC DNA]</scope>
</reference>
<dbReference type="InterPro" id="IPR001130">
    <property type="entry name" value="TatD-like"/>
</dbReference>
<dbReference type="AlphaFoldDB" id="A0A0G1A900"/>
<dbReference type="EMBL" id="LCDO01000001">
    <property type="protein sequence ID" value="KKS57505.1"/>
    <property type="molecule type" value="Genomic_DNA"/>
</dbReference>
<keyword evidence="1 3" id="KW-0479">Metal-binding</keyword>
<organism evidence="4 5">
    <name type="scientific">Candidatus Magasanikbacteria bacterium GW2011_GWA2_42_32</name>
    <dbReference type="NCBI Taxonomy" id="1619039"/>
    <lineage>
        <taxon>Bacteria</taxon>
        <taxon>Candidatus Magasanikiibacteriota</taxon>
    </lineage>
</organism>
<dbReference type="GO" id="GO:0016788">
    <property type="term" value="F:hydrolase activity, acting on ester bonds"/>
    <property type="evidence" value="ECO:0007669"/>
    <property type="project" value="InterPro"/>
</dbReference>
<evidence type="ECO:0000256" key="3">
    <source>
        <dbReference type="PIRSR" id="PIRSR005902-1"/>
    </source>
</evidence>
<gene>
    <name evidence="4" type="ORF">UV20_C0001G0145</name>
</gene>
<name>A0A0G1A900_9BACT</name>
<feature type="binding site" evidence="3">
    <location>
        <position position="232"/>
    </location>
    <ligand>
        <name>a divalent metal cation</name>
        <dbReference type="ChEBI" id="CHEBI:60240"/>
        <label>1</label>
    </ligand>
</feature>
<evidence type="ECO:0000256" key="1">
    <source>
        <dbReference type="ARBA" id="ARBA00022723"/>
    </source>
</evidence>
<dbReference type="PIRSF" id="PIRSF005902">
    <property type="entry name" value="DNase_TatD"/>
    <property type="match status" value="1"/>
</dbReference>
<dbReference type="Proteomes" id="UP000034837">
    <property type="component" value="Unassembled WGS sequence"/>
</dbReference>
<dbReference type="PATRIC" id="fig|1619039.3.peg.155"/>
<keyword evidence="2 4" id="KW-0378">Hydrolase</keyword>
<accession>A0A0G1A900</accession>
<dbReference type="SUPFAM" id="SSF51556">
    <property type="entry name" value="Metallo-dependent hydrolases"/>
    <property type="match status" value="1"/>
</dbReference>
<sequence>MIFDSHCHVQFNAYKGETDEIIKRTLAEDVWMLVVGSQKSTSERAVEFANNYDTGVWAAIGLHPVHLTEQEIDEEEISFTSRQEIFYFAEYFKLGQNKKVVAVGEVGLEYFHQPKNTTQDELRNLQAKNFIEHCRLADELNLPIIIHCRDAHADQIKLVQEIINKGGLKNRGVVHCFTGNWLEAKAYLDLGFYLGFTGVINFPPKKTNPQPSLDLLEVVKNTPLDKILAETDSPYLTPPPYRGKRNEPIYVKFVIEKIAEIKGISFKEAAEATFQNTRNLFKV</sequence>
<dbReference type="FunFam" id="3.20.20.140:FF:000005">
    <property type="entry name" value="TatD family hydrolase"/>
    <property type="match status" value="1"/>
</dbReference>
<dbReference type="Pfam" id="PF01026">
    <property type="entry name" value="TatD_DNase"/>
    <property type="match status" value="1"/>
</dbReference>
<dbReference type="Gene3D" id="3.20.20.140">
    <property type="entry name" value="Metal-dependent hydrolases"/>
    <property type="match status" value="1"/>
</dbReference>
<feature type="binding site" evidence="3">
    <location>
        <position position="8"/>
    </location>
    <ligand>
        <name>a divalent metal cation</name>
        <dbReference type="ChEBI" id="CHEBI:60240"/>
        <label>1</label>
    </ligand>
</feature>
<protein>
    <submittedName>
        <fullName evidence="4">Hydrolase, TatD family</fullName>
    </submittedName>
</protein>
<proteinExistence type="predicted"/>
<dbReference type="GO" id="GO:0046872">
    <property type="term" value="F:metal ion binding"/>
    <property type="evidence" value="ECO:0007669"/>
    <property type="project" value="UniProtKB-KW"/>
</dbReference>
<comment type="caution">
    <text evidence="4">The sequence shown here is derived from an EMBL/GenBank/DDBJ whole genome shotgun (WGS) entry which is preliminary data.</text>
</comment>
<evidence type="ECO:0000256" key="2">
    <source>
        <dbReference type="ARBA" id="ARBA00022801"/>
    </source>
</evidence>
<dbReference type="CDD" id="cd01310">
    <property type="entry name" value="TatD_DNAse"/>
    <property type="match status" value="1"/>
</dbReference>
<dbReference type="InterPro" id="IPR015991">
    <property type="entry name" value="TatD/YcfH-like"/>
</dbReference>
<dbReference type="NCBIfam" id="TIGR00010">
    <property type="entry name" value="YchF/TatD family DNA exonuclease"/>
    <property type="match status" value="1"/>
</dbReference>
<feature type="binding site" evidence="3">
    <location>
        <position position="105"/>
    </location>
    <ligand>
        <name>a divalent metal cation</name>
        <dbReference type="ChEBI" id="CHEBI:60240"/>
        <label>1</label>
    </ligand>
</feature>
<dbReference type="InterPro" id="IPR032466">
    <property type="entry name" value="Metal_Hydrolase"/>
</dbReference>
<dbReference type="PANTHER" id="PTHR46124:SF2">
    <property type="entry name" value="D-AMINOACYL-TRNA DEACYLASE"/>
    <property type="match status" value="1"/>
</dbReference>
<feature type="binding site" evidence="3">
    <location>
        <position position="147"/>
    </location>
    <ligand>
        <name>a divalent metal cation</name>
        <dbReference type="ChEBI" id="CHEBI:60240"/>
        <label>2</label>
    </ligand>
</feature>
<feature type="binding site" evidence="3">
    <location>
        <position position="6"/>
    </location>
    <ligand>
        <name>a divalent metal cation</name>
        <dbReference type="ChEBI" id="CHEBI:60240"/>
        <label>1</label>
    </ligand>
</feature>
<feature type="binding site" evidence="3">
    <location>
        <position position="175"/>
    </location>
    <ligand>
        <name>a divalent metal cation</name>
        <dbReference type="ChEBI" id="CHEBI:60240"/>
        <label>2</label>
    </ligand>
</feature>
<dbReference type="PANTHER" id="PTHR46124">
    <property type="entry name" value="D-AMINOACYL-TRNA DEACYLASE"/>
    <property type="match status" value="1"/>
</dbReference>
<dbReference type="GO" id="GO:0004536">
    <property type="term" value="F:DNA nuclease activity"/>
    <property type="evidence" value="ECO:0007669"/>
    <property type="project" value="InterPro"/>
</dbReference>
<evidence type="ECO:0000313" key="5">
    <source>
        <dbReference type="Proteomes" id="UP000034837"/>
    </source>
</evidence>
<evidence type="ECO:0000313" key="4">
    <source>
        <dbReference type="EMBL" id="KKS57505.1"/>
    </source>
</evidence>